<protein>
    <submittedName>
        <fullName evidence="1">Uncharacterized protein</fullName>
    </submittedName>
</protein>
<evidence type="ECO:0000313" key="1">
    <source>
        <dbReference type="EMBL" id="TQS42330.1"/>
    </source>
</evidence>
<dbReference type="AlphaFoldDB" id="A0A545AM52"/>
<proteinExistence type="predicted"/>
<dbReference type="RefSeq" id="WP_142707387.1">
    <property type="nucleotide sequence ID" value="NZ_VIRS01000019.1"/>
</dbReference>
<keyword evidence="2" id="KW-1185">Reference proteome</keyword>
<accession>A0A545AM52</accession>
<sequence>MIALDPNYDRDGVLRGVPFDPYNWKDEYDEGEVDGYGVVIGSPEEREAFHTWLRLSRHGLA</sequence>
<dbReference type="Proteomes" id="UP000317982">
    <property type="component" value="Unassembled WGS sequence"/>
</dbReference>
<name>A0A545AM52_9ACTN</name>
<reference evidence="1 2" key="1">
    <citation type="submission" date="2019-07" db="EMBL/GenBank/DDBJ databases">
        <title>Cryptosporangium phraense sp. nov., isolated from plant litter.</title>
        <authorList>
            <person name="Suriyachadkun C."/>
        </authorList>
    </citation>
    <scope>NUCLEOTIDE SEQUENCE [LARGE SCALE GENOMIC DNA]</scope>
    <source>
        <strain evidence="1 2">A-T 5661</strain>
    </source>
</reference>
<comment type="caution">
    <text evidence="1">The sequence shown here is derived from an EMBL/GenBank/DDBJ whole genome shotgun (WGS) entry which is preliminary data.</text>
</comment>
<dbReference type="EMBL" id="VIRS01000019">
    <property type="protein sequence ID" value="TQS42330.1"/>
    <property type="molecule type" value="Genomic_DNA"/>
</dbReference>
<organism evidence="1 2">
    <name type="scientific">Cryptosporangium phraense</name>
    <dbReference type="NCBI Taxonomy" id="2593070"/>
    <lineage>
        <taxon>Bacteria</taxon>
        <taxon>Bacillati</taxon>
        <taxon>Actinomycetota</taxon>
        <taxon>Actinomycetes</taxon>
        <taxon>Cryptosporangiales</taxon>
        <taxon>Cryptosporangiaceae</taxon>
        <taxon>Cryptosporangium</taxon>
    </lineage>
</organism>
<gene>
    <name evidence="1" type="ORF">FL583_25755</name>
</gene>
<evidence type="ECO:0000313" key="2">
    <source>
        <dbReference type="Proteomes" id="UP000317982"/>
    </source>
</evidence>
<dbReference type="InParanoid" id="A0A545AM52"/>